<accession>C0CSJ9</accession>
<name>C0CSJ9_BLAHS</name>
<dbReference type="Proteomes" id="UP000003100">
    <property type="component" value="Unassembled WGS sequence"/>
</dbReference>
<comment type="caution">
    <text evidence="1">The sequence shown here is derived from an EMBL/GenBank/DDBJ whole genome shotgun (WGS) entry which is preliminary data.</text>
</comment>
<dbReference type="PATRIC" id="fig|476272.21.peg.553"/>
<reference evidence="1 2" key="2">
    <citation type="submission" date="2009-02" db="EMBL/GenBank/DDBJ databases">
        <title>Draft genome sequence of Blautia hydrogenotrophica DSM 10507 (Ruminococcus hydrogenotrophicus DSM 10507).</title>
        <authorList>
            <person name="Sudarsanam P."/>
            <person name="Ley R."/>
            <person name="Guruge J."/>
            <person name="Turnbaugh P.J."/>
            <person name="Mahowald M."/>
            <person name="Liep D."/>
            <person name="Gordon J."/>
        </authorList>
    </citation>
    <scope>NUCLEOTIDE SEQUENCE [LARGE SCALE GENOMIC DNA]</scope>
    <source>
        <strain evidence="2">DSM 10507 / JCM 14656 / S5a33</strain>
    </source>
</reference>
<dbReference type="HOGENOM" id="CLU_3266452_0_0_9"/>
<gene>
    <name evidence="1" type="ORF">RUMHYD_03866</name>
</gene>
<dbReference type="AlphaFoldDB" id="C0CSJ9"/>
<keyword evidence="2" id="KW-1185">Reference proteome</keyword>
<protein>
    <submittedName>
        <fullName evidence="1">Uncharacterized protein</fullName>
    </submittedName>
</protein>
<evidence type="ECO:0000313" key="1">
    <source>
        <dbReference type="EMBL" id="EEG47272.1"/>
    </source>
</evidence>
<dbReference type="EMBL" id="ACBZ01000210">
    <property type="protein sequence ID" value="EEG47272.1"/>
    <property type="molecule type" value="Genomic_DNA"/>
</dbReference>
<evidence type="ECO:0000313" key="2">
    <source>
        <dbReference type="Proteomes" id="UP000003100"/>
    </source>
</evidence>
<reference evidence="1 2" key="1">
    <citation type="submission" date="2009-01" db="EMBL/GenBank/DDBJ databases">
        <authorList>
            <person name="Fulton L."/>
            <person name="Clifton S."/>
            <person name="Fulton B."/>
            <person name="Xu J."/>
            <person name="Minx P."/>
            <person name="Pepin K.H."/>
            <person name="Johnson M."/>
            <person name="Bhonagiri V."/>
            <person name="Nash W.E."/>
            <person name="Mardis E.R."/>
            <person name="Wilson R.K."/>
        </authorList>
    </citation>
    <scope>NUCLEOTIDE SEQUENCE [LARGE SCALE GENOMIC DNA]</scope>
    <source>
        <strain evidence="2">DSM 10507 / JCM 14656 / S5a33</strain>
    </source>
</reference>
<proteinExistence type="predicted"/>
<sequence length="41" mass="4992">MRNFITQRSCSDTRSGCASQDWRDEGLKKSYWKLHGYRYFL</sequence>
<organism evidence="1 2">
    <name type="scientific">Blautia hydrogenotrophica (strain DSM 10507 / JCM 14656 / S5a33)</name>
    <name type="common">Ruminococcus hydrogenotrophicus</name>
    <dbReference type="NCBI Taxonomy" id="476272"/>
    <lineage>
        <taxon>Bacteria</taxon>
        <taxon>Bacillati</taxon>
        <taxon>Bacillota</taxon>
        <taxon>Clostridia</taxon>
        <taxon>Lachnospirales</taxon>
        <taxon>Lachnospiraceae</taxon>
        <taxon>Blautia</taxon>
    </lineage>
</organism>